<dbReference type="GO" id="GO:0005975">
    <property type="term" value="P:carbohydrate metabolic process"/>
    <property type="evidence" value="ECO:0007669"/>
    <property type="project" value="InterPro"/>
</dbReference>
<evidence type="ECO:0000313" key="2">
    <source>
        <dbReference type="Proteomes" id="UP000261875"/>
    </source>
</evidence>
<dbReference type="KEGG" id="fsm:CCS41_04380"/>
<dbReference type="Proteomes" id="UP000261875">
    <property type="component" value="Chromosome"/>
</dbReference>
<sequence length="305" mass="34505">MSSLLSVLLFIAYSTQAGKLSIVMDDFGYRPDNENQILQLPIAISIAILPNAPYAREMAIKAHNQGREILIHLPMAPFSKQRLEPDTLKPDMDLEEIQRIIRNALANVPYAVGINNHMGSAMTASLSAMQKVMRILDQYPLYFLDSRTTSNSQVSHAAIGTSVKVLKRQVFLDDVINQAAIRQQFNHALQLANRHGSVIAIGHPHPTTIHVLQKMLPTLPSDIVLVPPSMLLTQPLLHETKAVTTVKRARNRMKNIRQCKIKPQQPSEKIYADRMFIVLAESLRQNPAIIFVKKRWQQYRSRNIQ</sequence>
<dbReference type="CDD" id="cd10936">
    <property type="entry name" value="CE4_DAC2"/>
    <property type="match status" value="1"/>
</dbReference>
<evidence type="ECO:0000313" key="1">
    <source>
        <dbReference type="EMBL" id="AWK13882.1"/>
    </source>
</evidence>
<dbReference type="AlphaFoldDB" id="A0A2U8I418"/>
<reference evidence="1 2" key="1">
    <citation type="submission" date="2017-05" db="EMBL/GenBank/DDBJ databases">
        <title>Genome sequence of Candidatus Fukatsuia symbiotica and Candidatus Hamiltonella defensa from Acyrthosiphon pisum strain 5D.</title>
        <authorList>
            <person name="Patel V.A."/>
            <person name="Chevignon G."/>
            <person name="Russell J.A."/>
            <person name="Oliver K.M."/>
        </authorList>
    </citation>
    <scope>NUCLEOTIDE SEQUENCE [LARGE SCALE GENOMIC DNA]</scope>
    <source>
        <strain evidence="1 2">5D</strain>
    </source>
</reference>
<gene>
    <name evidence="1" type="ORF">CCS41_04380</name>
</gene>
<dbReference type="InterPro" id="IPR011330">
    <property type="entry name" value="Glyco_hydro/deAcase_b/a-brl"/>
</dbReference>
<keyword evidence="2" id="KW-1185">Reference proteome</keyword>
<dbReference type="SUPFAM" id="SSF88713">
    <property type="entry name" value="Glycoside hydrolase/deacetylase"/>
    <property type="match status" value="1"/>
</dbReference>
<dbReference type="PANTHER" id="PTHR30105:SF2">
    <property type="entry name" value="DIVERGENT POLYSACCHARIDE DEACETYLASE SUPERFAMILY"/>
    <property type="match status" value="1"/>
</dbReference>
<dbReference type="Gene3D" id="3.20.20.370">
    <property type="entry name" value="Glycoside hydrolase/deacetylase"/>
    <property type="match status" value="1"/>
</dbReference>
<accession>A0A2U8I418</accession>
<dbReference type="EMBL" id="CP021659">
    <property type="protein sequence ID" value="AWK13882.1"/>
    <property type="molecule type" value="Genomic_DNA"/>
</dbReference>
<dbReference type="InterPro" id="IPR006837">
    <property type="entry name" value="Divergent_DAC"/>
</dbReference>
<dbReference type="Pfam" id="PF04748">
    <property type="entry name" value="Polysacc_deac_2"/>
    <property type="match status" value="1"/>
</dbReference>
<proteinExistence type="predicted"/>
<dbReference type="PANTHER" id="PTHR30105">
    <property type="entry name" value="UNCHARACTERIZED YIBQ-RELATED"/>
    <property type="match status" value="1"/>
</dbReference>
<organism evidence="1 2">
    <name type="scientific">Candidatus Fukatsuia symbiotica</name>
    <dbReference type="NCBI Taxonomy" id="1878942"/>
    <lineage>
        <taxon>Bacteria</taxon>
        <taxon>Pseudomonadati</taxon>
        <taxon>Pseudomonadota</taxon>
        <taxon>Gammaproteobacteria</taxon>
        <taxon>Enterobacterales</taxon>
        <taxon>Yersiniaceae</taxon>
        <taxon>Candidatus Fukatsuia</taxon>
    </lineage>
</organism>
<protein>
    <recommendedName>
        <fullName evidence="3">Divergent polysaccharide deacetylase family protein</fullName>
    </recommendedName>
</protein>
<evidence type="ECO:0008006" key="3">
    <source>
        <dbReference type="Google" id="ProtNLM"/>
    </source>
</evidence>
<name>A0A2U8I418_9GAMM</name>
<dbReference type="OrthoDB" id="9784811at2"/>